<organism evidence="9 10">
    <name type="scientific">Actinoallomurus vinaceus</name>
    <dbReference type="NCBI Taxonomy" id="1080074"/>
    <lineage>
        <taxon>Bacteria</taxon>
        <taxon>Bacillati</taxon>
        <taxon>Actinomycetota</taxon>
        <taxon>Actinomycetes</taxon>
        <taxon>Streptosporangiales</taxon>
        <taxon>Thermomonosporaceae</taxon>
        <taxon>Actinoallomurus</taxon>
    </lineage>
</organism>
<dbReference type="SUPFAM" id="SSF52151">
    <property type="entry name" value="FabD/lysophospholipase-like"/>
    <property type="match status" value="1"/>
</dbReference>
<dbReference type="PROSITE" id="PS51635">
    <property type="entry name" value="PNPLA"/>
    <property type="match status" value="1"/>
</dbReference>
<comment type="caution">
    <text evidence="9">The sequence shown here is derived from an EMBL/GenBank/DDBJ whole genome shotgun (WGS) entry which is preliminary data.</text>
</comment>
<evidence type="ECO:0000256" key="3">
    <source>
        <dbReference type="ARBA" id="ARBA00022630"/>
    </source>
</evidence>
<dbReference type="RefSeq" id="WP_345430607.1">
    <property type="nucleotide sequence ID" value="NZ_BAABHK010000002.1"/>
</dbReference>
<comment type="caution">
    <text evidence="7">Lacks conserved residue(s) required for the propagation of feature annotation.</text>
</comment>
<evidence type="ECO:0000256" key="5">
    <source>
        <dbReference type="ARBA" id="ARBA00023002"/>
    </source>
</evidence>
<dbReference type="Gene3D" id="3.40.1090.10">
    <property type="entry name" value="Cytosolic phospholipase A2 catalytic domain"/>
    <property type="match status" value="1"/>
</dbReference>
<comment type="similarity">
    <text evidence="2">Belongs to the GMC oxidoreductase family.</text>
</comment>
<keyword evidence="3" id="KW-0285">Flavoprotein</keyword>
<keyword evidence="5" id="KW-0560">Oxidoreductase</keyword>
<dbReference type="Proteomes" id="UP001501442">
    <property type="component" value="Unassembled WGS sequence"/>
</dbReference>
<evidence type="ECO:0000313" key="10">
    <source>
        <dbReference type="Proteomes" id="UP001501442"/>
    </source>
</evidence>
<evidence type="ECO:0000256" key="6">
    <source>
        <dbReference type="ARBA" id="ARBA00023098"/>
    </source>
</evidence>
<evidence type="ECO:0000256" key="2">
    <source>
        <dbReference type="ARBA" id="ARBA00010790"/>
    </source>
</evidence>
<feature type="active site" description="Proton acceptor" evidence="7">
    <location>
        <position position="161"/>
    </location>
</feature>
<evidence type="ECO:0000256" key="4">
    <source>
        <dbReference type="ARBA" id="ARBA00022827"/>
    </source>
</evidence>
<dbReference type="Pfam" id="PF01734">
    <property type="entry name" value="Patatin"/>
    <property type="match status" value="1"/>
</dbReference>
<sequence>MTTGRRSLILAGGGMKVAFQAGVLQVWLDEAGLTFDHVDGASGGTFNLAMYCQGMTGTEIADAWRRTNPVSGAGVDLASLTHRDALLTLDRYRSVTFPEWGLDWSKITATSREATFNVCDFGKYALEVVEPARMSEDLLVACVSLPMWFPPVRIDGQTYVDAVYLSDGNLEEAIRRGADEIWVIWTVSERGEWNPGFTNIYFQIIEIAANGHFHRIVQRIQQNNTAIAAGRPGEFGRRIELKILRAEVPVNYLLDIGKDRLHEAVNRGVQAAREWCSAAGIPLRPKAPRPEREQPSSLSFSEVMKGAIGLGETDFEDGYRKGRDEHTPLLTQLTISIDDIDEFVTLPEHEATVKGYVECAALSGRLPVESGTFNLLVDEGKPENKQMRYRLYLRNAAGEHYTLVGTKMVTDDPGADLWSDTTTLYTRVLDGRVRPADDDRATAVASGIISVHLLDFLHQLTTFRADGPPAARPATLARFGELFLGKLWDVYARHVLPWGPL</sequence>
<dbReference type="InterPro" id="IPR002641">
    <property type="entry name" value="PNPLA_dom"/>
</dbReference>
<name>A0ABP8U8V4_9ACTN</name>
<feature type="short sequence motif" description="GXSXG" evidence="7">
    <location>
        <begin position="40"/>
        <end position="44"/>
    </location>
</feature>
<comment type="cofactor">
    <cofactor evidence="1">
        <name>FAD</name>
        <dbReference type="ChEBI" id="CHEBI:57692"/>
    </cofactor>
</comment>
<dbReference type="PANTHER" id="PTHR47470">
    <property type="entry name" value="CHOLESTEROL OXIDASE"/>
    <property type="match status" value="1"/>
</dbReference>
<keyword evidence="4" id="KW-0274">FAD</keyword>
<dbReference type="InterPro" id="IPR016035">
    <property type="entry name" value="Acyl_Trfase/lysoPLipase"/>
</dbReference>
<feature type="active site" description="Nucleophile" evidence="7">
    <location>
        <position position="42"/>
    </location>
</feature>
<keyword evidence="7" id="KW-0378">Hydrolase</keyword>
<evidence type="ECO:0000256" key="1">
    <source>
        <dbReference type="ARBA" id="ARBA00001974"/>
    </source>
</evidence>
<evidence type="ECO:0000313" key="9">
    <source>
        <dbReference type="EMBL" id="GAA4623969.1"/>
    </source>
</evidence>
<reference evidence="10" key="1">
    <citation type="journal article" date="2019" name="Int. J. Syst. Evol. Microbiol.">
        <title>The Global Catalogue of Microorganisms (GCM) 10K type strain sequencing project: providing services to taxonomists for standard genome sequencing and annotation.</title>
        <authorList>
            <consortium name="The Broad Institute Genomics Platform"/>
            <consortium name="The Broad Institute Genome Sequencing Center for Infectious Disease"/>
            <person name="Wu L."/>
            <person name="Ma J."/>
        </authorList>
    </citation>
    <scope>NUCLEOTIDE SEQUENCE [LARGE SCALE GENOMIC DNA]</scope>
    <source>
        <strain evidence="10">JCM 17939</strain>
    </source>
</reference>
<dbReference type="EMBL" id="BAABHK010000002">
    <property type="protein sequence ID" value="GAA4623969.1"/>
    <property type="molecule type" value="Genomic_DNA"/>
</dbReference>
<keyword evidence="7" id="KW-0442">Lipid degradation</keyword>
<dbReference type="PANTHER" id="PTHR47470:SF1">
    <property type="entry name" value="FAD-DEPENDENT OXIDOREDUCTASE 2 FAD BINDING DOMAIN-CONTAINING PROTEIN"/>
    <property type="match status" value="1"/>
</dbReference>
<dbReference type="InterPro" id="IPR052542">
    <property type="entry name" value="Cholesterol_Oxidase"/>
</dbReference>
<keyword evidence="10" id="KW-1185">Reference proteome</keyword>
<accession>A0ABP8U8V4</accession>
<proteinExistence type="inferred from homology"/>
<protein>
    <recommendedName>
        <fullName evidence="8">PNPLA domain-containing protein</fullName>
    </recommendedName>
</protein>
<keyword evidence="6 7" id="KW-0443">Lipid metabolism</keyword>
<gene>
    <name evidence="9" type="ORF">GCM10023196_022370</name>
</gene>
<evidence type="ECO:0000256" key="7">
    <source>
        <dbReference type="PROSITE-ProRule" id="PRU01161"/>
    </source>
</evidence>
<evidence type="ECO:0000259" key="8">
    <source>
        <dbReference type="PROSITE" id="PS51635"/>
    </source>
</evidence>
<feature type="domain" description="PNPLA" evidence="8">
    <location>
        <begin position="8"/>
        <end position="174"/>
    </location>
</feature>